<evidence type="ECO:0008006" key="5">
    <source>
        <dbReference type="Google" id="ProtNLM"/>
    </source>
</evidence>
<dbReference type="InterPro" id="IPR036908">
    <property type="entry name" value="RlpA-like_sf"/>
</dbReference>
<protein>
    <recommendedName>
        <fullName evidence="5">RlpA-like protein double-psi beta-barrel domain-containing protein</fullName>
    </recommendedName>
</protein>
<dbReference type="AlphaFoldDB" id="A0A0D7BTH2"/>
<gene>
    <name evidence="3" type="ORF">CYLTODRAFT_365455</name>
</gene>
<evidence type="ECO:0000313" key="4">
    <source>
        <dbReference type="Proteomes" id="UP000054007"/>
    </source>
</evidence>
<dbReference type="Proteomes" id="UP000054007">
    <property type="component" value="Unassembled WGS sequence"/>
</dbReference>
<keyword evidence="1 2" id="KW-0732">Signal</keyword>
<dbReference type="PANTHER" id="PTHR31836:SF27">
    <property type="entry name" value="RLPA-LIKE PROTEIN DOUBLE-PSI BETA-BARREL DOMAIN-CONTAINING PROTEIN"/>
    <property type="match status" value="1"/>
</dbReference>
<reference evidence="3 4" key="1">
    <citation type="journal article" date="2015" name="Fungal Genet. Biol.">
        <title>Evolution of novel wood decay mechanisms in Agaricales revealed by the genome sequences of Fistulina hepatica and Cylindrobasidium torrendii.</title>
        <authorList>
            <person name="Floudas D."/>
            <person name="Held B.W."/>
            <person name="Riley R."/>
            <person name="Nagy L.G."/>
            <person name="Koehler G."/>
            <person name="Ransdell A.S."/>
            <person name="Younus H."/>
            <person name="Chow J."/>
            <person name="Chiniquy J."/>
            <person name="Lipzen A."/>
            <person name="Tritt A."/>
            <person name="Sun H."/>
            <person name="Haridas S."/>
            <person name="LaButti K."/>
            <person name="Ohm R.A."/>
            <person name="Kues U."/>
            <person name="Blanchette R.A."/>
            <person name="Grigoriev I.V."/>
            <person name="Minto R.E."/>
            <person name="Hibbett D.S."/>
        </authorList>
    </citation>
    <scope>NUCLEOTIDE SEQUENCE [LARGE SCALE GENOMIC DNA]</scope>
    <source>
        <strain evidence="3 4">FP15055 ss-10</strain>
    </source>
</reference>
<feature type="chain" id="PRO_5002317388" description="RlpA-like protein double-psi beta-barrel domain-containing protein" evidence="2">
    <location>
        <begin position="20"/>
        <end position="140"/>
    </location>
</feature>
<proteinExistence type="predicted"/>
<dbReference type="SUPFAM" id="SSF50685">
    <property type="entry name" value="Barwin-like endoglucanases"/>
    <property type="match status" value="1"/>
</dbReference>
<dbReference type="OrthoDB" id="623670at2759"/>
<sequence>MPGKVYSFAILLGALSVIAVPVLQRRSFIGEGTYYTPSLGSCGIQNTDADYIVAVSELLYDSFPGHTDNPNLNPICNRKIIASYGGKSVNVTVTDKCGGCRGMYDLDFTMTAIKDIVDDPIALGRIPGIEWDWVDAVPTA</sequence>
<feature type="signal peptide" evidence="2">
    <location>
        <begin position="1"/>
        <end position="19"/>
    </location>
</feature>
<dbReference type="Gene3D" id="2.40.40.10">
    <property type="entry name" value="RlpA-like domain"/>
    <property type="match status" value="1"/>
</dbReference>
<keyword evidence="4" id="KW-1185">Reference proteome</keyword>
<dbReference type="CDD" id="cd22191">
    <property type="entry name" value="DPBB_RlpA_EXP_N-like"/>
    <property type="match status" value="1"/>
</dbReference>
<evidence type="ECO:0000313" key="3">
    <source>
        <dbReference type="EMBL" id="KIY73474.1"/>
    </source>
</evidence>
<dbReference type="PANTHER" id="PTHR31836">
    <property type="match status" value="1"/>
</dbReference>
<organism evidence="3 4">
    <name type="scientific">Cylindrobasidium torrendii FP15055 ss-10</name>
    <dbReference type="NCBI Taxonomy" id="1314674"/>
    <lineage>
        <taxon>Eukaryota</taxon>
        <taxon>Fungi</taxon>
        <taxon>Dikarya</taxon>
        <taxon>Basidiomycota</taxon>
        <taxon>Agaricomycotina</taxon>
        <taxon>Agaricomycetes</taxon>
        <taxon>Agaricomycetidae</taxon>
        <taxon>Agaricales</taxon>
        <taxon>Marasmiineae</taxon>
        <taxon>Physalacriaceae</taxon>
        <taxon>Cylindrobasidium</taxon>
    </lineage>
</organism>
<dbReference type="EMBL" id="KN880435">
    <property type="protein sequence ID" value="KIY73474.1"/>
    <property type="molecule type" value="Genomic_DNA"/>
</dbReference>
<name>A0A0D7BTH2_9AGAR</name>
<dbReference type="InterPro" id="IPR051477">
    <property type="entry name" value="Expansin_CellWall"/>
</dbReference>
<evidence type="ECO:0000256" key="2">
    <source>
        <dbReference type="SAM" id="SignalP"/>
    </source>
</evidence>
<dbReference type="STRING" id="1314674.A0A0D7BTH2"/>
<accession>A0A0D7BTH2</accession>
<evidence type="ECO:0000256" key="1">
    <source>
        <dbReference type="ARBA" id="ARBA00022729"/>
    </source>
</evidence>